<feature type="repeat" description="Cell wall-binding" evidence="2">
    <location>
        <begin position="89"/>
        <end position="108"/>
    </location>
</feature>
<reference evidence="6 7" key="1">
    <citation type="submission" date="2014-07" db="EMBL/GenBank/DDBJ databases">
        <title>Draft genome of Clostridium celerecrescens 152B isolated from sediments associated with methane hydrate from Krishna Godavari basin.</title>
        <authorList>
            <person name="Honkalas V.S."/>
            <person name="Dabir A.P."/>
            <person name="Arora P."/>
            <person name="Dhakephalkar P.K."/>
        </authorList>
    </citation>
    <scope>NUCLEOTIDE SEQUENCE [LARGE SCALE GENOMIC DNA]</scope>
    <source>
        <strain evidence="6 7">152B</strain>
    </source>
</reference>
<dbReference type="STRING" id="29354.IO98_11930"/>
<feature type="chain" id="PRO_5039188482" description="Heme-binding protein Shr-like Hb-interacting domain-containing protein" evidence="4">
    <location>
        <begin position="27"/>
        <end position="1405"/>
    </location>
</feature>
<accession>A0A084JLK5</accession>
<keyword evidence="1" id="KW-0677">Repeat</keyword>
<comment type="caution">
    <text evidence="6">The sequence shown here is derived from an EMBL/GenBank/DDBJ whole genome shotgun (WGS) entry which is preliminary data.</text>
</comment>
<gene>
    <name evidence="6" type="ORF">IO98_11930</name>
</gene>
<feature type="compositionally biased region" description="Acidic residues" evidence="3">
    <location>
        <begin position="1369"/>
        <end position="1387"/>
    </location>
</feature>
<feature type="domain" description="Heme-binding protein Shr-like Hb-interacting" evidence="5">
    <location>
        <begin position="814"/>
        <end position="879"/>
    </location>
</feature>
<evidence type="ECO:0000313" key="6">
    <source>
        <dbReference type="EMBL" id="KEZ89839.1"/>
    </source>
</evidence>
<sequence length="1405" mass="154746">MRSRNKVKLLAVLTAMNLVFTIQPFAGEWRREGDKWRYILEDGQEQRNSWLKTDDGNWYHFDELGNMRTGWYQDTDQKWYYLEPDGSMASGWKEIRGKWYYMDTDGSMASGWKEINGKWYYLDKQSGEALVNGYTPDGYYVDGSGAWNGKSSRNSNNGSSSGSKTSNNTGGNGGNQTGGGNNQPGGGNNQPGGGNNQPGGGDNVNGNTGNNGTEGGENPWESKSPVILEQTGIVSVQGLPYAVISFSDEAEGLEEFRYSIAGKDATSSVTPVTTSGRTVKIPLPDENTHTLAITSGKWTVSVIALREPGKSTAAEKEFIETNLSLPSDIPYVVLTKATIPLTQYVKFIRQGDSLFIKPTETTVDTMQLQGQEEAQSKSQEDTENYILIEEDNRTAADIKSFASDAVSSATTAPPASLEGKEEVATIAVLFDLAANNIIADKLGIGTSSVEAFLSKWEPSEKLSALNENLTLSTDAKDLKIRSWKKAEELPRYVKYLTDKGGYGTKVELLTGKTDNTNPPELTISPSLKGKSAVIQLGEENESWYRSITEIEIPYSETKTHYYQESNTLSADGKTITLGVDAISGPMNYVGDYEVTIHSFGFGDVKGSLSVVDKAPSFTAAWDDANGQLKLRADFTYYTNQITAITVNGTRLESGSFTSDYNNLYISYRYLVNGKNTIEIQAKGYEDTSLEVDSPEAFVTPKKAPPVTVREVIEGSSVVFDIGALEEDSEEMEWFQTLEADHLTLSYSYSSVSGLSLEKEGSSFTVTANKTTLSSYYTYTMKIAIPGYDAVAITFTPVKAPPAITQQWNQENYSLILTGNASYLSSYVTKVVLNGTELKKGEAADYTASYNKGIEISPHNFTAGSPYRIELYASGYGIKVIEGTAPADLVSPLEAPVLKSEAVVQKGTVTVEVVSGEADDWLNNISSVTLTDSYSSTAITYTKNENGLTLPTVSSYSPGTYTVTVNAKGYRAAQAEVRILYSVSVKSAMNYDEERLELTATDSYFYDKVTVSLNETELKKGTGYTTSGYSTIYIPAELLTEEENLLVLYNEAYQKVEMSFGQYIAYEPAPKLAVENGTSLSGESTIVLHVADGNQEWWDSLIQSHISVKRSSSSQTITGFSKNVDEEQLSITLSGTLSYYYGYNVTISVPGYRSCNVSFTPYQKLPDITDEWLENGDLQFSTDASYYFYSSYNTVYLDGEKLTSGTDYSLNTRTKPYSLTILAKNFTSEEHEVRILSEYNNYAPYEITVTVPEIQNYMNMEARKLIMEEPVAEAVEKPEPEEGNKASEENAEEVNKPSEENEEEVITEEEIREEESGDEENRTEEGPTEEGPVEESPAEESPSEESSEEKSSEEKYPEENLTEEPLAGEAEPDSVQELNEEESFDETLIEGVNCGFSKYNSARDFS</sequence>
<dbReference type="InterPro" id="IPR011432">
    <property type="entry name" value="Shr-like_HID"/>
</dbReference>
<feature type="compositionally biased region" description="Basic and acidic residues" evidence="3">
    <location>
        <begin position="1273"/>
        <end position="1298"/>
    </location>
</feature>
<protein>
    <recommendedName>
        <fullName evidence="5">Heme-binding protein Shr-like Hb-interacting domain-containing protein</fullName>
    </recommendedName>
</protein>
<dbReference type="Pfam" id="PF01473">
    <property type="entry name" value="Choline_bind_1"/>
    <property type="match status" value="2"/>
</dbReference>
<feature type="compositionally biased region" description="Gly residues" evidence="3">
    <location>
        <begin position="170"/>
        <end position="203"/>
    </location>
</feature>
<evidence type="ECO:0000256" key="3">
    <source>
        <dbReference type="SAM" id="MobiDB-lite"/>
    </source>
</evidence>
<organism evidence="6 7">
    <name type="scientific">Lacrimispora celerecrescens</name>
    <dbReference type="NCBI Taxonomy" id="29354"/>
    <lineage>
        <taxon>Bacteria</taxon>
        <taxon>Bacillati</taxon>
        <taxon>Bacillota</taxon>
        <taxon>Clostridia</taxon>
        <taxon>Lachnospirales</taxon>
        <taxon>Lachnospiraceae</taxon>
        <taxon>Lacrimispora</taxon>
    </lineage>
</organism>
<feature type="compositionally biased region" description="Basic and acidic residues" evidence="3">
    <location>
        <begin position="1347"/>
        <end position="1357"/>
    </location>
</feature>
<feature type="domain" description="Heme-binding protein Shr-like Hb-interacting" evidence="5">
    <location>
        <begin position="911"/>
        <end position="977"/>
    </location>
</feature>
<keyword evidence="4" id="KW-0732">Signal</keyword>
<feature type="compositionally biased region" description="Acidic residues" evidence="3">
    <location>
        <begin position="1325"/>
        <end position="1346"/>
    </location>
</feature>
<dbReference type="PROSITE" id="PS51170">
    <property type="entry name" value="CW"/>
    <property type="match status" value="4"/>
</dbReference>
<feature type="region of interest" description="Disordered" evidence="3">
    <location>
        <begin position="1272"/>
        <end position="1405"/>
    </location>
</feature>
<name>A0A084JLK5_9FIRM</name>
<feature type="repeat" description="Cell wall-binding" evidence="2">
    <location>
        <begin position="47"/>
        <end position="67"/>
    </location>
</feature>
<evidence type="ECO:0000313" key="7">
    <source>
        <dbReference type="Proteomes" id="UP000028525"/>
    </source>
</evidence>
<keyword evidence="7" id="KW-1185">Reference proteome</keyword>
<evidence type="ECO:0000256" key="2">
    <source>
        <dbReference type="PROSITE-ProRule" id="PRU00591"/>
    </source>
</evidence>
<dbReference type="InterPro" id="IPR018337">
    <property type="entry name" value="Cell_wall/Cho-bd_repeat"/>
</dbReference>
<evidence type="ECO:0000256" key="1">
    <source>
        <dbReference type="ARBA" id="ARBA00022737"/>
    </source>
</evidence>
<evidence type="ECO:0000259" key="5">
    <source>
        <dbReference type="Pfam" id="PF07550"/>
    </source>
</evidence>
<dbReference type="OrthoDB" id="2008564at2"/>
<dbReference type="Pfam" id="PF07550">
    <property type="entry name" value="Shr-like_HID"/>
    <property type="match status" value="3"/>
</dbReference>
<evidence type="ECO:0000256" key="4">
    <source>
        <dbReference type="SAM" id="SignalP"/>
    </source>
</evidence>
<feature type="repeat" description="Cell wall-binding" evidence="2">
    <location>
        <begin position="109"/>
        <end position="128"/>
    </location>
</feature>
<feature type="region of interest" description="Disordered" evidence="3">
    <location>
        <begin position="150"/>
        <end position="222"/>
    </location>
</feature>
<feature type="signal peptide" evidence="4">
    <location>
        <begin position="1"/>
        <end position="26"/>
    </location>
</feature>
<dbReference type="Pfam" id="PF19127">
    <property type="entry name" value="Choline_bind_3"/>
    <property type="match status" value="1"/>
</dbReference>
<dbReference type="SUPFAM" id="SSF69360">
    <property type="entry name" value="Cell wall binding repeat"/>
    <property type="match status" value="1"/>
</dbReference>
<proteinExistence type="predicted"/>
<dbReference type="Proteomes" id="UP000028525">
    <property type="component" value="Unassembled WGS sequence"/>
</dbReference>
<dbReference type="RefSeq" id="WP_038281216.1">
    <property type="nucleotide sequence ID" value="NZ_JPME01000014.1"/>
</dbReference>
<feature type="compositionally biased region" description="Acidic residues" evidence="3">
    <location>
        <begin position="1299"/>
        <end position="1317"/>
    </location>
</feature>
<feature type="domain" description="Heme-binding protein Shr-like Hb-interacting" evidence="5">
    <location>
        <begin position="633"/>
        <end position="690"/>
    </location>
</feature>
<dbReference type="EMBL" id="JPME01000014">
    <property type="protein sequence ID" value="KEZ89839.1"/>
    <property type="molecule type" value="Genomic_DNA"/>
</dbReference>
<feature type="compositionally biased region" description="Low complexity" evidence="3">
    <location>
        <begin position="150"/>
        <end position="169"/>
    </location>
</feature>
<dbReference type="Gene3D" id="2.10.270.10">
    <property type="entry name" value="Cholin Binding"/>
    <property type="match status" value="2"/>
</dbReference>
<feature type="repeat" description="Cell wall-binding" evidence="2">
    <location>
        <begin position="68"/>
        <end position="88"/>
    </location>
</feature>